<proteinExistence type="predicted"/>
<protein>
    <submittedName>
        <fullName evidence="11">Uncharacterized protein</fullName>
    </submittedName>
</protein>
<dbReference type="EMBL" id="CAJNOU010005470">
    <property type="protein sequence ID" value="CAF1479166.1"/>
    <property type="molecule type" value="Genomic_DNA"/>
</dbReference>
<dbReference type="PANTHER" id="PTHR10153">
    <property type="entry name" value="SMALL CONDUCTANCE CALCIUM-ACTIVATED POTASSIUM CHANNEL"/>
    <property type="match status" value="1"/>
</dbReference>
<dbReference type="GO" id="GO:0016020">
    <property type="term" value="C:membrane"/>
    <property type="evidence" value="ECO:0007669"/>
    <property type="project" value="UniProtKB-SubCell"/>
</dbReference>
<evidence type="ECO:0000256" key="7">
    <source>
        <dbReference type="ARBA" id="ARBA00023303"/>
    </source>
</evidence>
<comment type="caution">
    <text evidence="11">The sequence shown here is derived from an EMBL/GenBank/DDBJ whole genome shotgun (WGS) entry which is preliminary data.</text>
</comment>
<organism evidence="11 12">
    <name type="scientific">Rotaria sordida</name>
    <dbReference type="NCBI Taxonomy" id="392033"/>
    <lineage>
        <taxon>Eukaryota</taxon>
        <taxon>Metazoa</taxon>
        <taxon>Spiralia</taxon>
        <taxon>Gnathifera</taxon>
        <taxon>Rotifera</taxon>
        <taxon>Eurotatoria</taxon>
        <taxon>Bdelloidea</taxon>
        <taxon>Philodinida</taxon>
        <taxon>Philodinidae</taxon>
        <taxon>Rotaria</taxon>
    </lineage>
</organism>
<feature type="transmembrane region" description="Helical" evidence="8">
    <location>
        <begin position="311"/>
        <end position="332"/>
    </location>
</feature>
<dbReference type="InterPro" id="IPR015449">
    <property type="entry name" value="K_chnl_Ca-activ_SK"/>
</dbReference>
<dbReference type="InterPro" id="IPR036122">
    <property type="entry name" value="CaM-bd_dom_sf"/>
</dbReference>
<evidence type="ECO:0000256" key="8">
    <source>
        <dbReference type="SAM" id="Phobius"/>
    </source>
</evidence>
<evidence type="ECO:0000256" key="2">
    <source>
        <dbReference type="ARBA" id="ARBA00022448"/>
    </source>
</evidence>
<evidence type="ECO:0000259" key="10">
    <source>
        <dbReference type="Pfam" id="PF07885"/>
    </source>
</evidence>
<keyword evidence="7" id="KW-0407">Ion channel</keyword>
<keyword evidence="3 8" id="KW-0812">Transmembrane</keyword>
<feature type="transmembrane region" description="Helical" evidence="8">
    <location>
        <begin position="130"/>
        <end position="153"/>
    </location>
</feature>
<dbReference type="AlphaFoldDB" id="A0A815RL34"/>
<keyword evidence="4 8" id="KW-1133">Transmembrane helix</keyword>
<keyword evidence="5" id="KW-0406">Ion transport</keyword>
<dbReference type="Gene3D" id="1.10.287.70">
    <property type="match status" value="2"/>
</dbReference>
<dbReference type="InterPro" id="IPR004178">
    <property type="entry name" value="CaM-bd_dom"/>
</dbReference>
<name>A0A815RL34_9BILA</name>
<keyword evidence="2" id="KW-0813">Transport</keyword>
<reference evidence="11" key="1">
    <citation type="submission" date="2021-02" db="EMBL/GenBank/DDBJ databases">
        <authorList>
            <person name="Nowell W R."/>
        </authorList>
    </citation>
    <scope>NUCLEOTIDE SEQUENCE</scope>
</reference>
<keyword evidence="6 8" id="KW-0472">Membrane</keyword>
<evidence type="ECO:0000256" key="6">
    <source>
        <dbReference type="ARBA" id="ARBA00023136"/>
    </source>
</evidence>
<evidence type="ECO:0000256" key="1">
    <source>
        <dbReference type="ARBA" id="ARBA00004141"/>
    </source>
</evidence>
<dbReference type="GO" id="GO:0005516">
    <property type="term" value="F:calmodulin binding"/>
    <property type="evidence" value="ECO:0007669"/>
    <property type="project" value="InterPro"/>
</dbReference>
<dbReference type="InterPro" id="IPR013099">
    <property type="entry name" value="K_chnl_dom"/>
</dbReference>
<feature type="domain" description="Calmodulin-binding" evidence="9">
    <location>
        <begin position="381"/>
        <end position="444"/>
    </location>
</feature>
<gene>
    <name evidence="11" type="ORF">SEV965_LOCUS35011</name>
</gene>
<evidence type="ECO:0000256" key="4">
    <source>
        <dbReference type="ARBA" id="ARBA00022989"/>
    </source>
</evidence>
<dbReference type="SUPFAM" id="SSF81324">
    <property type="entry name" value="Voltage-gated potassium channels"/>
    <property type="match status" value="1"/>
</dbReference>
<feature type="transmembrane region" description="Helical" evidence="8">
    <location>
        <begin position="95"/>
        <end position="115"/>
    </location>
</feature>
<dbReference type="Proteomes" id="UP000663889">
    <property type="component" value="Unassembled WGS sequence"/>
</dbReference>
<dbReference type="SUPFAM" id="SSF81327">
    <property type="entry name" value="Small-conductance potassium channel"/>
    <property type="match status" value="1"/>
</dbReference>
<feature type="transmembrane region" description="Helical" evidence="8">
    <location>
        <begin position="279"/>
        <end position="299"/>
    </location>
</feature>
<dbReference type="Pfam" id="PF02888">
    <property type="entry name" value="CaMBD"/>
    <property type="match status" value="1"/>
</dbReference>
<dbReference type="Pfam" id="PF03530">
    <property type="entry name" value="SK_channel"/>
    <property type="match status" value="1"/>
</dbReference>
<sequence>MASIENSGQSSVNSFIAGDSTDVEYTKSVPPTTIDMTSNSISSVPYVRLSKKKKEEHNKIKSHQRLNKNQNSLTDAFMIKMSQRLVLRRKLHKRLAFLSDIMCFLGILGIVLMIIENELNFKQIEDKDTIAAWSIRLTITISTAILIVIILIYHRLKLSLSCINNSFDDWRIGLTKKKMLLITFEIIICAVHPVPRSFPRHEQEITETSNSTEPIPYPYSHIDIDVALGLPMFARLYLLHGPILYHSRLVRNVESQSVGFLSAVSIDFFFVIRAHLRRWPGRCLLAWCTLIFFIGGWCFRACEYQSTHEHWPLTDAMWLFVPIFGTVGYSNLAPSTYCGRTICALSGVFGVFSMSLFIAIATGKLILTRWENYVHTFVLNAELAKEHKHQAANVIKFAWKIWFWKGKKTPLSSMRYLHMERKLHRSIGIIQQIKRKQRCLNGSTIGLPEIQMVECSTNMNTEETIRKMATLESKMDEIEGQVVNLDYTLNGTQNVLYFSL</sequence>
<evidence type="ECO:0000313" key="12">
    <source>
        <dbReference type="Proteomes" id="UP000663889"/>
    </source>
</evidence>
<evidence type="ECO:0000256" key="5">
    <source>
        <dbReference type="ARBA" id="ARBA00023065"/>
    </source>
</evidence>
<dbReference type="Pfam" id="PF07885">
    <property type="entry name" value="Ion_trans_2"/>
    <property type="match status" value="1"/>
</dbReference>
<evidence type="ECO:0000313" key="11">
    <source>
        <dbReference type="EMBL" id="CAF1479166.1"/>
    </source>
</evidence>
<evidence type="ECO:0000256" key="3">
    <source>
        <dbReference type="ARBA" id="ARBA00022692"/>
    </source>
</evidence>
<feature type="transmembrane region" description="Helical" evidence="8">
    <location>
        <begin position="344"/>
        <end position="367"/>
    </location>
</feature>
<dbReference type="GO" id="GO:0016286">
    <property type="term" value="F:small conductance calcium-activated potassium channel activity"/>
    <property type="evidence" value="ECO:0007669"/>
    <property type="project" value="InterPro"/>
</dbReference>
<accession>A0A815RL34</accession>
<comment type="subcellular location">
    <subcellularLocation>
        <location evidence="1">Membrane</location>
        <topology evidence="1">Multi-pass membrane protein</topology>
    </subcellularLocation>
</comment>
<evidence type="ECO:0000259" key="9">
    <source>
        <dbReference type="Pfam" id="PF02888"/>
    </source>
</evidence>
<feature type="domain" description="Potassium channel" evidence="10">
    <location>
        <begin position="288"/>
        <end position="362"/>
    </location>
</feature>